<evidence type="ECO:0000313" key="2">
    <source>
        <dbReference type="Proteomes" id="UP001286313"/>
    </source>
</evidence>
<organism evidence="1 2">
    <name type="scientific">Petrolisthes cinctipes</name>
    <name type="common">Flat porcelain crab</name>
    <dbReference type="NCBI Taxonomy" id="88211"/>
    <lineage>
        <taxon>Eukaryota</taxon>
        <taxon>Metazoa</taxon>
        <taxon>Ecdysozoa</taxon>
        <taxon>Arthropoda</taxon>
        <taxon>Crustacea</taxon>
        <taxon>Multicrustacea</taxon>
        <taxon>Malacostraca</taxon>
        <taxon>Eumalacostraca</taxon>
        <taxon>Eucarida</taxon>
        <taxon>Decapoda</taxon>
        <taxon>Pleocyemata</taxon>
        <taxon>Anomura</taxon>
        <taxon>Galatheoidea</taxon>
        <taxon>Porcellanidae</taxon>
        <taxon>Petrolisthes</taxon>
    </lineage>
</organism>
<dbReference type="EMBL" id="JAWQEG010000680">
    <property type="protein sequence ID" value="KAK3886682.1"/>
    <property type="molecule type" value="Genomic_DNA"/>
</dbReference>
<accession>A0AAE1G7X4</accession>
<keyword evidence="2" id="KW-1185">Reference proteome</keyword>
<evidence type="ECO:0000313" key="1">
    <source>
        <dbReference type="EMBL" id="KAK3886682.1"/>
    </source>
</evidence>
<dbReference type="AlphaFoldDB" id="A0AAE1G7X4"/>
<gene>
    <name evidence="1" type="ORF">Pcinc_009199</name>
</gene>
<dbReference type="Proteomes" id="UP001286313">
    <property type="component" value="Unassembled WGS sequence"/>
</dbReference>
<sequence length="157" mass="17676">MFLFVVNRKSGAALTARRGSPERPQTMVCVRVGGLTTHQVTDDHFSPPEPEDDYDYDYYTLFLTHTAATHTLVLGRGDIEGSSLLDEGMMMKPSPQITWGRPNTNTAYFHHHTPTNVTAVVGQRAVLPCKVLNLDNKDRDIHMFIQFSEMLLQDRGV</sequence>
<name>A0AAE1G7X4_PETCI</name>
<reference evidence="1" key="1">
    <citation type="submission" date="2023-10" db="EMBL/GenBank/DDBJ databases">
        <title>Genome assemblies of two species of porcelain crab, Petrolisthes cinctipes and Petrolisthes manimaculis (Anomura: Porcellanidae).</title>
        <authorList>
            <person name="Angst P."/>
        </authorList>
    </citation>
    <scope>NUCLEOTIDE SEQUENCE</scope>
    <source>
        <strain evidence="1">PB745_01</strain>
        <tissue evidence="1">Gill</tissue>
    </source>
</reference>
<comment type="caution">
    <text evidence="1">The sequence shown here is derived from an EMBL/GenBank/DDBJ whole genome shotgun (WGS) entry which is preliminary data.</text>
</comment>
<proteinExistence type="predicted"/>
<protein>
    <submittedName>
        <fullName evidence="1">Uncharacterized protein</fullName>
    </submittedName>
</protein>